<proteinExistence type="predicted"/>
<accession>A0A9D2J7V7</accession>
<reference evidence="2" key="2">
    <citation type="submission" date="2021-04" db="EMBL/GenBank/DDBJ databases">
        <authorList>
            <person name="Gilroy R."/>
        </authorList>
    </citation>
    <scope>NUCLEOTIDE SEQUENCE</scope>
    <source>
        <strain evidence="2">CHK179-28034</strain>
    </source>
</reference>
<reference evidence="2" key="1">
    <citation type="journal article" date="2021" name="PeerJ">
        <title>Extensive microbial diversity within the chicken gut microbiome revealed by metagenomics and culture.</title>
        <authorList>
            <person name="Gilroy R."/>
            <person name="Ravi A."/>
            <person name="Getino M."/>
            <person name="Pursley I."/>
            <person name="Horton D.L."/>
            <person name="Alikhan N.F."/>
            <person name="Baker D."/>
            <person name="Gharbi K."/>
            <person name="Hall N."/>
            <person name="Watson M."/>
            <person name="Adriaenssens E.M."/>
            <person name="Foster-Nyarko E."/>
            <person name="Jarju S."/>
            <person name="Secka A."/>
            <person name="Antonio M."/>
            <person name="Oren A."/>
            <person name="Chaudhuri R.R."/>
            <person name="La Ragione R."/>
            <person name="Hildebrand F."/>
            <person name="Pallen M.J."/>
        </authorList>
    </citation>
    <scope>NUCLEOTIDE SEQUENCE</scope>
    <source>
        <strain evidence="2">CHK179-28034</strain>
    </source>
</reference>
<organism evidence="2 3">
    <name type="scientific">Candidatus Anaerobutyricum stercoris</name>
    <dbReference type="NCBI Taxonomy" id="2838457"/>
    <lineage>
        <taxon>Bacteria</taxon>
        <taxon>Bacillati</taxon>
        <taxon>Bacillota</taxon>
        <taxon>Clostridia</taxon>
        <taxon>Lachnospirales</taxon>
        <taxon>Lachnospiraceae</taxon>
        <taxon>Anaerobutyricum</taxon>
    </lineage>
</organism>
<evidence type="ECO:0000313" key="2">
    <source>
        <dbReference type="EMBL" id="HIZ40340.1"/>
    </source>
</evidence>
<dbReference type="AlphaFoldDB" id="A0A9D2J7V7"/>
<sequence length="99" mass="11647">MTVLLWILAICLLVALIVHIRRSGEKEKIDKGFSFSYWRLSYRRKFIRTLWFIPLAVLVIILVHAAYRSYVITLVSGVFILAVILAQAIYNYKKWKEES</sequence>
<gene>
    <name evidence="2" type="ORF">H9968_10565</name>
</gene>
<feature type="transmembrane region" description="Helical" evidence="1">
    <location>
        <begin position="46"/>
        <end position="63"/>
    </location>
</feature>
<dbReference type="Proteomes" id="UP000824049">
    <property type="component" value="Unassembled WGS sequence"/>
</dbReference>
<evidence type="ECO:0000256" key="1">
    <source>
        <dbReference type="SAM" id="Phobius"/>
    </source>
</evidence>
<name>A0A9D2J7V7_9FIRM</name>
<keyword evidence="1" id="KW-0472">Membrane</keyword>
<keyword evidence="1" id="KW-0812">Transmembrane</keyword>
<keyword evidence="1" id="KW-1133">Transmembrane helix</keyword>
<dbReference type="EMBL" id="DXBR01000097">
    <property type="protein sequence ID" value="HIZ40340.1"/>
    <property type="molecule type" value="Genomic_DNA"/>
</dbReference>
<feature type="transmembrane region" description="Helical" evidence="1">
    <location>
        <begin position="70"/>
        <end position="90"/>
    </location>
</feature>
<protein>
    <submittedName>
        <fullName evidence="2">Uncharacterized protein</fullName>
    </submittedName>
</protein>
<comment type="caution">
    <text evidence="2">The sequence shown here is derived from an EMBL/GenBank/DDBJ whole genome shotgun (WGS) entry which is preliminary data.</text>
</comment>
<evidence type="ECO:0000313" key="3">
    <source>
        <dbReference type="Proteomes" id="UP000824049"/>
    </source>
</evidence>